<feature type="transmembrane region" description="Helical" evidence="6">
    <location>
        <begin position="150"/>
        <end position="173"/>
    </location>
</feature>
<evidence type="ECO:0000256" key="2">
    <source>
        <dbReference type="ARBA" id="ARBA00022475"/>
    </source>
</evidence>
<feature type="transmembrane region" description="Helical" evidence="6">
    <location>
        <begin position="39"/>
        <end position="62"/>
    </location>
</feature>
<dbReference type="AlphaFoldDB" id="A0A3B7MK69"/>
<accession>A0A3B7MK69</accession>
<feature type="transmembrane region" description="Helical" evidence="6">
    <location>
        <begin position="74"/>
        <end position="94"/>
    </location>
</feature>
<dbReference type="Proteomes" id="UP000263900">
    <property type="component" value="Chromosome"/>
</dbReference>
<dbReference type="OrthoDB" id="9342487at2"/>
<feature type="transmembrane region" description="Helical" evidence="6">
    <location>
        <begin position="185"/>
        <end position="203"/>
    </location>
</feature>
<evidence type="ECO:0000256" key="4">
    <source>
        <dbReference type="ARBA" id="ARBA00022989"/>
    </source>
</evidence>
<organism evidence="7 8">
    <name type="scientific">Paraflavitalea soli</name>
    <dbReference type="NCBI Taxonomy" id="2315862"/>
    <lineage>
        <taxon>Bacteria</taxon>
        <taxon>Pseudomonadati</taxon>
        <taxon>Bacteroidota</taxon>
        <taxon>Chitinophagia</taxon>
        <taxon>Chitinophagales</taxon>
        <taxon>Chitinophagaceae</taxon>
        <taxon>Paraflavitalea</taxon>
    </lineage>
</organism>
<reference evidence="7 8" key="1">
    <citation type="submission" date="2018-09" db="EMBL/GenBank/DDBJ databases">
        <title>Genome sequencing of strain 6GH32-13.</title>
        <authorList>
            <person name="Weon H.-Y."/>
            <person name="Heo J."/>
            <person name="Kwon S.-W."/>
        </authorList>
    </citation>
    <scope>NUCLEOTIDE SEQUENCE [LARGE SCALE GENOMIC DNA]</scope>
    <source>
        <strain evidence="7 8">5GH32-13</strain>
    </source>
</reference>
<dbReference type="GO" id="GO:0005886">
    <property type="term" value="C:plasma membrane"/>
    <property type="evidence" value="ECO:0007669"/>
    <property type="project" value="UniProtKB-SubCell"/>
</dbReference>
<dbReference type="KEGG" id="pseg:D3H65_13035"/>
<protein>
    <submittedName>
        <fullName evidence="7">Lysine transporter LysE</fullName>
    </submittedName>
</protein>
<dbReference type="EMBL" id="CP032157">
    <property type="protein sequence ID" value="AXY74852.1"/>
    <property type="molecule type" value="Genomic_DNA"/>
</dbReference>
<keyword evidence="5 6" id="KW-0472">Membrane</keyword>
<dbReference type="GO" id="GO:0006865">
    <property type="term" value="P:amino acid transport"/>
    <property type="evidence" value="ECO:0007669"/>
    <property type="project" value="InterPro"/>
</dbReference>
<keyword evidence="8" id="KW-1185">Reference proteome</keyword>
<evidence type="ECO:0000313" key="8">
    <source>
        <dbReference type="Proteomes" id="UP000263900"/>
    </source>
</evidence>
<sequence>MKLLRILGTGLFISFLGTLPLGTLIVAAMQISVTDGVRPALYFALGVLLVEMVYVRLSLVAMDWVRKQKKLFRWLEWLTLLIIVALAVTTFIAAAHPSGEGKNVILSSTMHRFLLGMTMSAVNPMQIPFWFGWSTVLFTKKVLLPRNDHYNAYILGIGIGTFIGHCVFIFGGHLMVDRLNANQHVLNWVIGGIFTLTALIQGWKMWRHKDPAEQL</sequence>
<name>A0A3B7MK69_9BACT</name>
<proteinExistence type="predicted"/>
<dbReference type="InterPro" id="IPR001123">
    <property type="entry name" value="LeuE-type"/>
</dbReference>
<evidence type="ECO:0000256" key="6">
    <source>
        <dbReference type="SAM" id="Phobius"/>
    </source>
</evidence>
<feature type="transmembrane region" description="Helical" evidence="6">
    <location>
        <begin position="12"/>
        <end position="33"/>
    </location>
</feature>
<dbReference type="RefSeq" id="WP_119050735.1">
    <property type="nucleotide sequence ID" value="NZ_CP032157.1"/>
</dbReference>
<evidence type="ECO:0000256" key="3">
    <source>
        <dbReference type="ARBA" id="ARBA00022692"/>
    </source>
</evidence>
<gene>
    <name evidence="7" type="ORF">D3H65_13035</name>
</gene>
<comment type="subcellular location">
    <subcellularLocation>
        <location evidence="1">Cell membrane</location>
        <topology evidence="1">Multi-pass membrane protein</topology>
    </subcellularLocation>
</comment>
<keyword evidence="4 6" id="KW-1133">Transmembrane helix</keyword>
<dbReference type="Pfam" id="PF01810">
    <property type="entry name" value="LysE"/>
    <property type="match status" value="1"/>
</dbReference>
<feature type="transmembrane region" description="Helical" evidence="6">
    <location>
        <begin position="114"/>
        <end position="138"/>
    </location>
</feature>
<keyword evidence="2" id="KW-1003">Cell membrane</keyword>
<keyword evidence="3 6" id="KW-0812">Transmembrane</keyword>
<evidence type="ECO:0000256" key="5">
    <source>
        <dbReference type="ARBA" id="ARBA00023136"/>
    </source>
</evidence>
<evidence type="ECO:0000256" key="1">
    <source>
        <dbReference type="ARBA" id="ARBA00004651"/>
    </source>
</evidence>
<evidence type="ECO:0000313" key="7">
    <source>
        <dbReference type="EMBL" id="AXY74852.1"/>
    </source>
</evidence>